<dbReference type="RefSeq" id="WP_036199710.1">
    <property type="nucleotide sequence ID" value="NZ_JPVO01000047.1"/>
</dbReference>
<dbReference type="AlphaFoldDB" id="A0A0A3HU11"/>
<dbReference type="OrthoDB" id="2735411at2"/>
<accession>A0A0A3HU11</accession>
<sequence>MSAAVVRWVLFAWLNAFDLEFARIILEVLLVTSCISTIIFILTKNQYISYLSSAPLYYIFSWIGHGFTHLILLVLSMTIQAGIILLINRQSKKLLLNEPKDNI</sequence>
<gene>
    <name evidence="2" type="ORF">CD33_07890</name>
</gene>
<feature type="transmembrane region" description="Helical" evidence="1">
    <location>
        <begin position="62"/>
        <end position="87"/>
    </location>
</feature>
<evidence type="ECO:0000256" key="1">
    <source>
        <dbReference type="SAM" id="Phobius"/>
    </source>
</evidence>
<dbReference type="eggNOG" id="ENOG5030C0N">
    <property type="taxonomic scope" value="Bacteria"/>
</dbReference>
<proteinExistence type="predicted"/>
<evidence type="ECO:0000313" key="2">
    <source>
        <dbReference type="EMBL" id="KGR76091.1"/>
    </source>
</evidence>
<keyword evidence="1" id="KW-0472">Membrane</keyword>
<dbReference type="Proteomes" id="UP000030408">
    <property type="component" value="Unassembled WGS sequence"/>
</dbReference>
<reference evidence="2 3" key="1">
    <citation type="submission" date="2014-02" db="EMBL/GenBank/DDBJ databases">
        <title>Draft genome sequence of Lysinibacillus sinduriensis JCM 15800.</title>
        <authorList>
            <person name="Zhang F."/>
            <person name="Wang G."/>
            <person name="Zhang L."/>
        </authorList>
    </citation>
    <scope>NUCLEOTIDE SEQUENCE [LARGE SCALE GENOMIC DNA]</scope>
    <source>
        <strain evidence="2 3">JCM 15800</strain>
    </source>
</reference>
<organism evidence="2 3">
    <name type="scientific">Ureibacillus sinduriensis BLB-1 = JCM 15800</name>
    <dbReference type="NCBI Taxonomy" id="1384057"/>
    <lineage>
        <taxon>Bacteria</taxon>
        <taxon>Bacillati</taxon>
        <taxon>Bacillota</taxon>
        <taxon>Bacilli</taxon>
        <taxon>Bacillales</taxon>
        <taxon>Caryophanaceae</taxon>
        <taxon>Ureibacillus</taxon>
    </lineage>
</organism>
<dbReference type="EMBL" id="JPVO01000047">
    <property type="protein sequence ID" value="KGR76091.1"/>
    <property type="molecule type" value="Genomic_DNA"/>
</dbReference>
<protein>
    <submittedName>
        <fullName evidence="2">Uncharacterized protein</fullName>
    </submittedName>
</protein>
<evidence type="ECO:0000313" key="3">
    <source>
        <dbReference type="Proteomes" id="UP000030408"/>
    </source>
</evidence>
<keyword evidence="1" id="KW-0812">Transmembrane</keyword>
<comment type="caution">
    <text evidence="2">The sequence shown here is derived from an EMBL/GenBank/DDBJ whole genome shotgun (WGS) entry which is preliminary data.</text>
</comment>
<keyword evidence="1" id="KW-1133">Transmembrane helix</keyword>
<feature type="transmembrane region" description="Helical" evidence="1">
    <location>
        <begin position="21"/>
        <end position="42"/>
    </location>
</feature>
<name>A0A0A3HU11_9BACL</name>
<keyword evidence="3" id="KW-1185">Reference proteome</keyword>